<accession>A0A4U1BLW6</accession>
<evidence type="ECO:0008006" key="3">
    <source>
        <dbReference type="Google" id="ProtNLM"/>
    </source>
</evidence>
<dbReference type="OrthoDB" id="7060505at2"/>
<dbReference type="RefSeq" id="WP_136864164.1">
    <property type="nucleotide sequence ID" value="NZ_SWCJ01000012.1"/>
</dbReference>
<dbReference type="InterPro" id="IPR010633">
    <property type="entry name" value="Phage_lambda_GpZ"/>
</dbReference>
<dbReference type="Proteomes" id="UP000305675">
    <property type="component" value="Unassembled WGS sequence"/>
</dbReference>
<name>A0A4U1BLW6_9GAMM</name>
<gene>
    <name evidence="1" type="ORF">FCL42_14590</name>
</gene>
<dbReference type="Pfam" id="PF06763">
    <property type="entry name" value="Minor_tail_Z"/>
    <property type="match status" value="1"/>
</dbReference>
<keyword evidence="2" id="KW-1185">Reference proteome</keyword>
<dbReference type="EMBL" id="SWCJ01000012">
    <property type="protein sequence ID" value="TKB53297.1"/>
    <property type="molecule type" value="Genomic_DNA"/>
</dbReference>
<proteinExistence type="predicted"/>
<comment type="caution">
    <text evidence="1">The sequence shown here is derived from an EMBL/GenBank/DDBJ whole genome shotgun (WGS) entry which is preliminary data.</text>
</comment>
<reference evidence="1 2" key="1">
    <citation type="submission" date="2019-04" db="EMBL/GenBank/DDBJ databases">
        <authorList>
            <person name="Hwang J.C."/>
        </authorList>
    </citation>
    <scope>NUCLEOTIDE SEQUENCE [LARGE SCALE GENOMIC DNA]</scope>
    <source>
        <strain evidence="1 2">IMCC35002</strain>
    </source>
</reference>
<evidence type="ECO:0000313" key="1">
    <source>
        <dbReference type="EMBL" id="TKB53297.1"/>
    </source>
</evidence>
<dbReference type="AlphaFoldDB" id="A0A4U1BLW6"/>
<sequence>MATVAYYGKVSVEHNIAEVASTLTDLQRKSIPKATRQGLNRAITSTRGTAVKIISEETGIKQKDVRAELRVSKATSKQKTPSAEIKVYRRTKAINLIEFVTPNRRKPSGGKGKPQYFRRRLKRRTRKGGRSRQVAGPYRHEGVEAKAWRNNKTYRGAFVVRTSQGVIVAKRSGKRRGHLSMVSGPSVKATMVQPHINEAMKRHAKPRFITEFGRALDNDLRRRGLL</sequence>
<evidence type="ECO:0000313" key="2">
    <source>
        <dbReference type="Proteomes" id="UP000305675"/>
    </source>
</evidence>
<organism evidence="1 2">
    <name type="scientific">Ferrimonas aestuarii</name>
    <dbReference type="NCBI Taxonomy" id="2569539"/>
    <lineage>
        <taxon>Bacteria</taxon>
        <taxon>Pseudomonadati</taxon>
        <taxon>Pseudomonadota</taxon>
        <taxon>Gammaproteobacteria</taxon>
        <taxon>Alteromonadales</taxon>
        <taxon>Ferrimonadaceae</taxon>
        <taxon>Ferrimonas</taxon>
    </lineage>
</organism>
<protein>
    <recommendedName>
        <fullName evidence="3">Prophage minor tail protein Z (GPZ)</fullName>
    </recommendedName>
</protein>